<reference evidence="3" key="2">
    <citation type="submission" date="2025-09" db="UniProtKB">
        <authorList>
            <consortium name="Ensembl"/>
        </authorList>
    </citation>
    <scope>IDENTIFICATION</scope>
</reference>
<dbReference type="PROSITE" id="PS50041">
    <property type="entry name" value="C_TYPE_LECTIN_2"/>
    <property type="match status" value="1"/>
</dbReference>
<dbReference type="Gene3D" id="3.10.100.10">
    <property type="entry name" value="Mannose-Binding Protein A, subunit A"/>
    <property type="match status" value="1"/>
</dbReference>
<dbReference type="InterPro" id="IPR016187">
    <property type="entry name" value="CTDL_fold"/>
</dbReference>
<dbReference type="Pfam" id="PF00059">
    <property type="entry name" value="Lectin_C"/>
    <property type="match status" value="1"/>
</dbReference>
<dbReference type="PRINTS" id="PR00356">
    <property type="entry name" value="ANTIFREEZEII"/>
</dbReference>
<evidence type="ECO:0000313" key="3">
    <source>
        <dbReference type="Ensembl" id="ENSPMGP00000011891.1"/>
    </source>
</evidence>
<evidence type="ECO:0000259" key="2">
    <source>
        <dbReference type="PROSITE" id="PS50041"/>
    </source>
</evidence>
<sequence length="162" mass="18386">FLLLVSLLLLGLSLGLASPSGLEEVKLVRGDCPMFWYSFNGRCYKYVATPLTWADAEIYCVSQHANLVSIHSLEEDNFVKTLIQNFDHRQGQTWIGLSDVHKETAWMWSDGCPVVFDKWSIRQPDNMGGREHCGQICFDEEQNWNDHLCSINIPSVCATRGC</sequence>
<dbReference type="Ensembl" id="ENSPMGT00000012686.1">
    <property type="protein sequence ID" value="ENSPMGP00000011891.1"/>
    <property type="gene ID" value="ENSPMGG00000009845.1"/>
</dbReference>
<feature type="signal peptide" evidence="1">
    <location>
        <begin position="1"/>
        <end position="17"/>
    </location>
</feature>
<reference evidence="3" key="1">
    <citation type="submission" date="2025-08" db="UniProtKB">
        <authorList>
            <consortium name="Ensembl"/>
        </authorList>
    </citation>
    <scope>IDENTIFICATION</scope>
</reference>
<keyword evidence="4" id="KW-1185">Reference proteome</keyword>
<dbReference type="SUPFAM" id="SSF56436">
    <property type="entry name" value="C-type lectin-like"/>
    <property type="match status" value="1"/>
</dbReference>
<evidence type="ECO:0000313" key="4">
    <source>
        <dbReference type="Proteomes" id="UP000261520"/>
    </source>
</evidence>
<dbReference type="InterPro" id="IPR001304">
    <property type="entry name" value="C-type_lectin-like"/>
</dbReference>
<protein>
    <recommendedName>
        <fullName evidence="2">C-type lectin domain-containing protein</fullName>
    </recommendedName>
</protein>
<dbReference type="InterPro" id="IPR050111">
    <property type="entry name" value="C-type_lectin/snaclec_domain"/>
</dbReference>
<name>A0A3B4A5X0_9GOBI</name>
<dbReference type="PANTHER" id="PTHR22803">
    <property type="entry name" value="MANNOSE, PHOSPHOLIPASE, LECTIN RECEPTOR RELATED"/>
    <property type="match status" value="1"/>
</dbReference>
<dbReference type="InterPro" id="IPR016186">
    <property type="entry name" value="C-type_lectin-like/link_sf"/>
</dbReference>
<dbReference type="STRING" id="409849.ENSPMGP00000011891"/>
<keyword evidence="1" id="KW-0732">Signal</keyword>
<organism evidence="3 4">
    <name type="scientific">Periophthalmus magnuspinnatus</name>
    <dbReference type="NCBI Taxonomy" id="409849"/>
    <lineage>
        <taxon>Eukaryota</taxon>
        <taxon>Metazoa</taxon>
        <taxon>Chordata</taxon>
        <taxon>Craniata</taxon>
        <taxon>Vertebrata</taxon>
        <taxon>Euteleostomi</taxon>
        <taxon>Actinopterygii</taxon>
        <taxon>Neopterygii</taxon>
        <taxon>Teleostei</taxon>
        <taxon>Neoteleostei</taxon>
        <taxon>Acanthomorphata</taxon>
        <taxon>Gobiaria</taxon>
        <taxon>Gobiiformes</taxon>
        <taxon>Gobioidei</taxon>
        <taxon>Gobiidae</taxon>
        <taxon>Oxudercinae</taxon>
        <taxon>Periophthalmus</taxon>
    </lineage>
</organism>
<accession>A0A3B4A5X0</accession>
<feature type="chain" id="PRO_5017337507" description="C-type lectin domain-containing protein" evidence="1">
    <location>
        <begin position="18"/>
        <end position="162"/>
    </location>
</feature>
<dbReference type="AlphaFoldDB" id="A0A3B4A5X0"/>
<dbReference type="Proteomes" id="UP000261520">
    <property type="component" value="Unplaced"/>
</dbReference>
<evidence type="ECO:0000256" key="1">
    <source>
        <dbReference type="SAM" id="SignalP"/>
    </source>
</evidence>
<dbReference type="InterPro" id="IPR002353">
    <property type="entry name" value="AntifreezeII"/>
</dbReference>
<dbReference type="SMART" id="SM00034">
    <property type="entry name" value="CLECT"/>
    <property type="match status" value="1"/>
</dbReference>
<feature type="domain" description="C-type lectin" evidence="2">
    <location>
        <begin position="39"/>
        <end position="158"/>
    </location>
</feature>
<proteinExistence type="predicted"/>